<sequence length="375" mass="43740">MCRRRRLARLIVHRRYSSGAARDSVLQSSLGWRCVSCSARYDVDVVFLPSNMPGRETLSNVNATRINEPVCLSFHLMPSCECKVSVPSKKDDHNIETYKKDLAETGNCGRNDIEFIDFLSRENTTKKYGASTQVEESNSDEELDDLELRFWNPKLPRRRVIGVETDPYVQVQPLNPITVEDEILQQEDPIVMGNEIIPYVQVQPPNPIIVEDEILEQEDPIVMWNEIIQYDQIQPPNPVITEAEIIQQVQVEDEDPDHWRIKKVLKKSDVDGSSRLLIGRNPVLTHIAPFFTNDPYEFCQNNEGLRVRVFDVNTRTEHILTLKKWKSNSFVLLDKWKKHFVNRRKLEENDEVGLRWDVNSSRLEFTVLRRHHHEE</sequence>
<evidence type="ECO:0000256" key="2">
    <source>
        <dbReference type="ARBA" id="ARBA00023015"/>
    </source>
</evidence>
<keyword evidence="5" id="KW-0539">Nucleus</keyword>
<keyword evidence="7" id="KW-1185">Reference proteome</keyword>
<accession>A0AAD2AB56</accession>
<reference evidence="6" key="1">
    <citation type="submission" date="2023-05" db="EMBL/GenBank/DDBJ databases">
        <authorList>
            <person name="Huff M."/>
        </authorList>
    </citation>
    <scope>NUCLEOTIDE SEQUENCE</scope>
</reference>
<dbReference type="Proteomes" id="UP000834106">
    <property type="component" value="Chromosome 19"/>
</dbReference>
<dbReference type="CDD" id="cd10017">
    <property type="entry name" value="B3_DNA"/>
    <property type="match status" value="1"/>
</dbReference>
<evidence type="ECO:0000256" key="1">
    <source>
        <dbReference type="ARBA" id="ARBA00004123"/>
    </source>
</evidence>
<dbReference type="Gene3D" id="2.40.330.10">
    <property type="entry name" value="DNA-binding pseudobarrel domain"/>
    <property type="match status" value="1"/>
</dbReference>
<dbReference type="GO" id="GO:0005634">
    <property type="term" value="C:nucleus"/>
    <property type="evidence" value="ECO:0007669"/>
    <property type="project" value="UniProtKB-SubCell"/>
</dbReference>
<dbReference type="EMBL" id="OU503054">
    <property type="protein sequence ID" value="CAI9783111.1"/>
    <property type="molecule type" value="Genomic_DNA"/>
</dbReference>
<keyword evidence="3" id="KW-0238">DNA-binding</keyword>
<dbReference type="InterPro" id="IPR015300">
    <property type="entry name" value="DNA-bd_pseudobarrel_sf"/>
</dbReference>
<proteinExistence type="predicted"/>
<comment type="subcellular location">
    <subcellularLocation>
        <location evidence="1">Nucleus</location>
    </subcellularLocation>
</comment>
<gene>
    <name evidence="6" type="ORF">FPE_LOCUS30541</name>
</gene>
<dbReference type="AlphaFoldDB" id="A0AAD2AB56"/>
<organism evidence="6 7">
    <name type="scientific">Fraxinus pennsylvanica</name>
    <dbReference type="NCBI Taxonomy" id="56036"/>
    <lineage>
        <taxon>Eukaryota</taxon>
        <taxon>Viridiplantae</taxon>
        <taxon>Streptophyta</taxon>
        <taxon>Embryophyta</taxon>
        <taxon>Tracheophyta</taxon>
        <taxon>Spermatophyta</taxon>
        <taxon>Magnoliopsida</taxon>
        <taxon>eudicotyledons</taxon>
        <taxon>Gunneridae</taxon>
        <taxon>Pentapetalae</taxon>
        <taxon>asterids</taxon>
        <taxon>lamiids</taxon>
        <taxon>Lamiales</taxon>
        <taxon>Oleaceae</taxon>
        <taxon>Oleeae</taxon>
        <taxon>Fraxinus</taxon>
    </lineage>
</organism>
<evidence type="ECO:0000313" key="6">
    <source>
        <dbReference type="EMBL" id="CAI9783111.1"/>
    </source>
</evidence>
<evidence type="ECO:0000256" key="5">
    <source>
        <dbReference type="ARBA" id="ARBA00023242"/>
    </source>
</evidence>
<dbReference type="PANTHER" id="PTHR34269">
    <property type="entry name" value="TRANSCRIPTION FACTOR B3-DOMAIN FAMILY-RELATED"/>
    <property type="match status" value="1"/>
</dbReference>
<protein>
    <recommendedName>
        <fullName evidence="8">TF-B3 domain-containing protein</fullName>
    </recommendedName>
</protein>
<evidence type="ECO:0000313" key="7">
    <source>
        <dbReference type="Proteomes" id="UP000834106"/>
    </source>
</evidence>
<dbReference type="InterPro" id="IPR003340">
    <property type="entry name" value="B3_DNA-bd"/>
</dbReference>
<dbReference type="PANTHER" id="PTHR34269:SF11">
    <property type="entry name" value="B3 DOMAIN PROTEIN"/>
    <property type="match status" value="1"/>
</dbReference>
<dbReference type="SUPFAM" id="SSF101936">
    <property type="entry name" value="DNA-binding pseudobarrel domain"/>
    <property type="match status" value="1"/>
</dbReference>
<dbReference type="InterPro" id="IPR051442">
    <property type="entry name" value="B3_domain"/>
</dbReference>
<evidence type="ECO:0000256" key="3">
    <source>
        <dbReference type="ARBA" id="ARBA00023125"/>
    </source>
</evidence>
<name>A0AAD2AB56_9LAMI</name>
<evidence type="ECO:0000256" key="4">
    <source>
        <dbReference type="ARBA" id="ARBA00023163"/>
    </source>
</evidence>
<keyword evidence="4" id="KW-0804">Transcription</keyword>
<dbReference type="GO" id="GO:0003677">
    <property type="term" value="F:DNA binding"/>
    <property type="evidence" value="ECO:0007669"/>
    <property type="project" value="UniProtKB-KW"/>
</dbReference>
<evidence type="ECO:0008006" key="8">
    <source>
        <dbReference type="Google" id="ProtNLM"/>
    </source>
</evidence>
<keyword evidence="2" id="KW-0805">Transcription regulation</keyword>